<feature type="transmembrane region" description="Helical" evidence="10">
    <location>
        <begin position="308"/>
        <end position="328"/>
    </location>
</feature>
<feature type="chain" id="PRO_5046314797" evidence="11">
    <location>
        <begin position="35"/>
        <end position="741"/>
    </location>
</feature>
<feature type="compositionally biased region" description="Gly residues" evidence="9">
    <location>
        <begin position="499"/>
        <end position="515"/>
    </location>
</feature>
<evidence type="ECO:0000256" key="4">
    <source>
        <dbReference type="ARBA" id="ARBA00022723"/>
    </source>
</evidence>
<feature type="region of interest" description="Disordered" evidence="9">
    <location>
        <begin position="443"/>
        <end position="550"/>
    </location>
</feature>
<dbReference type="PANTHER" id="PTHR34820:SF4">
    <property type="entry name" value="INNER MEMBRANE PROTEIN YEBZ"/>
    <property type="match status" value="1"/>
</dbReference>
<dbReference type="Gene3D" id="2.60.40.1220">
    <property type="match status" value="1"/>
</dbReference>
<dbReference type="RefSeq" id="WP_311643758.1">
    <property type="nucleotide sequence ID" value="NZ_JAVRFA010000011.1"/>
</dbReference>
<feature type="transmembrane region" description="Helical" evidence="10">
    <location>
        <begin position="269"/>
        <end position="288"/>
    </location>
</feature>
<evidence type="ECO:0000256" key="6">
    <source>
        <dbReference type="ARBA" id="ARBA00022989"/>
    </source>
</evidence>
<dbReference type="InterPro" id="IPR014756">
    <property type="entry name" value="Ig_E-set"/>
</dbReference>
<proteinExistence type="predicted"/>
<keyword evidence="5 11" id="KW-0732">Signal</keyword>
<dbReference type="InterPro" id="IPR008457">
    <property type="entry name" value="Cu-R_CopD_dom"/>
</dbReference>
<feature type="compositionally biased region" description="Low complexity" evidence="9">
    <location>
        <begin position="516"/>
        <end position="525"/>
    </location>
</feature>
<dbReference type="Pfam" id="PF04234">
    <property type="entry name" value="CopC"/>
    <property type="match status" value="1"/>
</dbReference>
<evidence type="ECO:0000256" key="11">
    <source>
        <dbReference type="SAM" id="SignalP"/>
    </source>
</evidence>
<evidence type="ECO:0000313" key="15">
    <source>
        <dbReference type="Proteomes" id="UP001183881"/>
    </source>
</evidence>
<keyword evidence="6 10" id="KW-1133">Transmembrane helix</keyword>
<evidence type="ECO:0000256" key="10">
    <source>
        <dbReference type="SAM" id="Phobius"/>
    </source>
</evidence>
<organism evidence="14 15">
    <name type="scientific">Streptomyces edwardsiae</name>
    <dbReference type="NCBI Taxonomy" id="3075527"/>
    <lineage>
        <taxon>Bacteria</taxon>
        <taxon>Bacillati</taxon>
        <taxon>Actinomycetota</taxon>
        <taxon>Actinomycetes</taxon>
        <taxon>Kitasatosporales</taxon>
        <taxon>Streptomycetaceae</taxon>
        <taxon>Streptomyces</taxon>
    </lineage>
</organism>
<evidence type="ECO:0000256" key="2">
    <source>
        <dbReference type="ARBA" id="ARBA00022475"/>
    </source>
</evidence>
<keyword evidence="3 10" id="KW-0812">Transmembrane</keyword>
<keyword evidence="7" id="KW-0186">Copper</keyword>
<feature type="domain" description="CopC" evidence="12">
    <location>
        <begin position="33"/>
        <end position="127"/>
    </location>
</feature>
<evidence type="ECO:0000256" key="7">
    <source>
        <dbReference type="ARBA" id="ARBA00023008"/>
    </source>
</evidence>
<feature type="transmembrane region" description="Helical" evidence="10">
    <location>
        <begin position="156"/>
        <end position="176"/>
    </location>
</feature>
<evidence type="ECO:0000256" key="5">
    <source>
        <dbReference type="ARBA" id="ARBA00022729"/>
    </source>
</evidence>
<comment type="caution">
    <text evidence="14">The sequence shown here is derived from an EMBL/GenBank/DDBJ whole genome shotgun (WGS) entry which is preliminary data.</text>
</comment>
<evidence type="ECO:0000259" key="12">
    <source>
        <dbReference type="Pfam" id="PF04234"/>
    </source>
</evidence>
<reference evidence="15" key="1">
    <citation type="submission" date="2023-07" db="EMBL/GenBank/DDBJ databases">
        <title>30 novel species of actinomycetes from the DSMZ collection.</title>
        <authorList>
            <person name="Nouioui I."/>
        </authorList>
    </citation>
    <scope>NUCLEOTIDE SEQUENCE [LARGE SCALE GENOMIC DNA]</scope>
    <source>
        <strain evidence="15">DSM 41636</strain>
    </source>
</reference>
<feature type="transmembrane region" description="Helical" evidence="10">
    <location>
        <begin position="188"/>
        <end position="206"/>
    </location>
</feature>
<accession>A0ABU2PTK9</accession>
<evidence type="ECO:0000256" key="8">
    <source>
        <dbReference type="ARBA" id="ARBA00023136"/>
    </source>
</evidence>
<dbReference type="PANTHER" id="PTHR34820">
    <property type="entry name" value="INNER MEMBRANE PROTEIN YEBZ"/>
    <property type="match status" value="1"/>
</dbReference>
<dbReference type="EMBL" id="JAVRFA010000011">
    <property type="protein sequence ID" value="MDT0395496.1"/>
    <property type="molecule type" value="Genomic_DNA"/>
</dbReference>
<dbReference type="InterPro" id="IPR007348">
    <property type="entry name" value="CopC_dom"/>
</dbReference>
<keyword evidence="2" id="KW-1003">Cell membrane</keyword>
<keyword evidence="4" id="KW-0479">Metal-binding</keyword>
<evidence type="ECO:0000313" key="14">
    <source>
        <dbReference type="EMBL" id="MDT0395496.1"/>
    </source>
</evidence>
<feature type="transmembrane region" description="Helical" evidence="10">
    <location>
        <begin position="348"/>
        <end position="365"/>
    </location>
</feature>
<feature type="signal peptide" evidence="11">
    <location>
        <begin position="1"/>
        <end position="34"/>
    </location>
</feature>
<feature type="compositionally biased region" description="Gly residues" evidence="9">
    <location>
        <begin position="529"/>
        <end position="544"/>
    </location>
</feature>
<keyword evidence="15" id="KW-1185">Reference proteome</keyword>
<evidence type="ECO:0000256" key="3">
    <source>
        <dbReference type="ARBA" id="ARBA00022692"/>
    </source>
</evidence>
<feature type="region of interest" description="Disordered" evidence="9">
    <location>
        <begin position="602"/>
        <end position="636"/>
    </location>
</feature>
<feature type="compositionally biased region" description="Low complexity" evidence="9">
    <location>
        <begin position="612"/>
        <end position="625"/>
    </location>
</feature>
<sequence>MTQTIAPRVRTLVLLLLAVTGALLAGAAPASAHAALTGSDPGQGAVVDTAPAQISLTFSEQIAVSDDAVRVLDPKGKRIDKGEPANPSGTTYTVRLLSGLPDGTYTVAYQVVSADSHPVAGAFTFSIGAPSETTVSVSAQASDDGLIGWLYGFGRYVSYAGFVVMAGGAAFVLACWGRGAGVRAVQRLVVSGWLALTGATLALLLLRGSYTTSGAVGDVFDLSLLGDVLQTKTGAALVSRLLLLAAAALFIAVLFGAYDKREDEEKRDLTFGLAIGGTVVAAGIAASWAMSEHASQGLQPGIAMPVDVLHLLAVAAWLGGLTTLIVALYRAPADTPVGQDTVQRFSRLAFGSVVTLVVTGVYQSWRQLGSWSAFTDTRYGQLLLAKIVLVALMVAAASVSRRWTARLAAGTVAVADRGREKKQPVAAGKAAGVESAEADQAVGAGSAGAGKGGSGSAGAGEAGSGTADSGSDEADSGTTGVKETGPEKGDPVTIRSGKGRSGTAGTGAAGTGKAGSGAAKAESGAVRSGKGGPGAPGTAGAGEGDGTRAAQLARQRAAVESARQKRLRNADPDRFGLRRSVLAEAGIAVVLLAVTTVLTQTEPGRTEQDAKAATSSSSSSTPSTGQGTGAVTLNMSFDTGGEKGKGVVTVDLDPARVGDNTLHVYVEGTDGRPFDVPEVKIALTLDAKDIGPLPVAPDRITTGHWSASGVQIPMTGDWKVEVTVRTSDIDQVTVSKNAKIG</sequence>
<feature type="transmembrane region" description="Helical" evidence="10">
    <location>
        <begin position="237"/>
        <end position="257"/>
    </location>
</feature>
<feature type="domain" description="Copper resistance protein D" evidence="13">
    <location>
        <begin position="341"/>
        <end position="417"/>
    </location>
</feature>
<evidence type="ECO:0000256" key="9">
    <source>
        <dbReference type="SAM" id="MobiDB-lite"/>
    </source>
</evidence>
<dbReference type="SUPFAM" id="SSF81296">
    <property type="entry name" value="E set domains"/>
    <property type="match status" value="1"/>
</dbReference>
<feature type="transmembrane region" description="Helical" evidence="10">
    <location>
        <begin position="581"/>
        <end position="599"/>
    </location>
</feature>
<comment type="subcellular location">
    <subcellularLocation>
        <location evidence="1">Cell membrane</location>
        <topology evidence="1">Multi-pass membrane protein</topology>
    </subcellularLocation>
</comment>
<name>A0ABU2PTK9_9ACTN</name>
<feature type="transmembrane region" description="Helical" evidence="10">
    <location>
        <begin position="377"/>
        <end position="397"/>
    </location>
</feature>
<feature type="compositionally biased region" description="Gly residues" evidence="9">
    <location>
        <begin position="445"/>
        <end position="463"/>
    </location>
</feature>
<dbReference type="Proteomes" id="UP001183881">
    <property type="component" value="Unassembled WGS sequence"/>
</dbReference>
<evidence type="ECO:0000256" key="1">
    <source>
        <dbReference type="ARBA" id="ARBA00004651"/>
    </source>
</evidence>
<dbReference type="InterPro" id="IPR014755">
    <property type="entry name" value="Cu-Rt/internalin_Ig-like"/>
</dbReference>
<protein>
    <submittedName>
        <fullName evidence="14">Copper resistance protein CopC</fullName>
    </submittedName>
</protein>
<evidence type="ECO:0000259" key="13">
    <source>
        <dbReference type="Pfam" id="PF05425"/>
    </source>
</evidence>
<keyword evidence="8 10" id="KW-0472">Membrane</keyword>
<dbReference type="Pfam" id="PF05425">
    <property type="entry name" value="CopD"/>
    <property type="match status" value="1"/>
</dbReference>
<gene>
    <name evidence="14" type="ORF">RM705_12370</name>
</gene>
<dbReference type="InterPro" id="IPR032694">
    <property type="entry name" value="CopC/D"/>
</dbReference>